<evidence type="ECO:0000256" key="10">
    <source>
        <dbReference type="PROSITE-ProRule" id="PRU00175"/>
    </source>
</evidence>
<dbReference type="UniPathway" id="UPA00143"/>
<evidence type="ECO:0000259" key="13">
    <source>
        <dbReference type="PROSITE" id="PS50089"/>
    </source>
</evidence>
<dbReference type="InterPro" id="IPR017907">
    <property type="entry name" value="Znf_RING_CS"/>
</dbReference>
<dbReference type="GO" id="GO:0006511">
    <property type="term" value="P:ubiquitin-dependent protein catabolic process"/>
    <property type="evidence" value="ECO:0007669"/>
    <property type="project" value="UniProtKB-UniRule"/>
</dbReference>
<comment type="domain">
    <text evidence="11">The RING-type zinc finger domain is responsible for E3 ligase activity.</text>
</comment>
<keyword evidence="9 11" id="KW-0472">Membrane</keyword>
<evidence type="ECO:0000256" key="12">
    <source>
        <dbReference type="SAM" id="MobiDB-lite"/>
    </source>
</evidence>
<evidence type="ECO:0000256" key="3">
    <source>
        <dbReference type="ARBA" id="ARBA00004906"/>
    </source>
</evidence>
<sequence length="218" mass="23305">MDTKSVPRSENASSSGSGGNDADFECNICFELAQDPIVTLCGHLYCWPCLYQWLHFHSRSQACPVCKAVIEEEKLVPLYGRGKTQSDPRSRSVPGVDVPNRPAGQRPETAPDANATGFAQHGFGFTGGFGPMGNINFSAAFGGLFPAFNFQMHGIPNGGNVNGGGAPGYPYGFHNAFHGGHTHGYPTQHGNQGQQDDNRLTTLLMVIGFLVIFALSSL</sequence>
<evidence type="ECO:0000256" key="5">
    <source>
        <dbReference type="ARBA" id="ARBA00022723"/>
    </source>
</evidence>
<dbReference type="PROSITE" id="PS00518">
    <property type="entry name" value="ZF_RING_1"/>
    <property type="match status" value="1"/>
</dbReference>
<evidence type="ECO:0000256" key="2">
    <source>
        <dbReference type="ARBA" id="ARBA00004308"/>
    </source>
</evidence>
<keyword evidence="11" id="KW-0256">Endoplasmic reticulum</keyword>
<dbReference type="EMBL" id="JADFTS010000004">
    <property type="protein sequence ID" value="KAF9609796.1"/>
    <property type="molecule type" value="Genomic_DNA"/>
</dbReference>
<dbReference type="EC" id="2.3.2.27" evidence="11"/>
<comment type="pathway">
    <text evidence="3 11">Protein modification; protein ubiquitination.</text>
</comment>
<name>A0A835I1Y3_9MAGN</name>
<dbReference type="InterPro" id="IPR018957">
    <property type="entry name" value="Znf_C3HC4_RING-type"/>
</dbReference>
<dbReference type="InterPro" id="IPR045103">
    <property type="entry name" value="RNF5/RNF185-like"/>
</dbReference>
<comment type="caution">
    <text evidence="14">The sequence shown here is derived from an EMBL/GenBank/DDBJ whole genome shotgun (WGS) entry which is preliminary data.</text>
</comment>
<evidence type="ECO:0000313" key="15">
    <source>
        <dbReference type="Proteomes" id="UP000631114"/>
    </source>
</evidence>
<keyword evidence="15" id="KW-1185">Reference proteome</keyword>
<dbReference type="PANTHER" id="PTHR12313">
    <property type="entry name" value="E3 UBIQUITIN-PROTEIN LIGASE RNF5-RELATED"/>
    <property type="match status" value="1"/>
</dbReference>
<evidence type="ECO:0000256" key="1">
    <source>
        <dbReference type="ARBA" id="ARBA00000900"/>
    </source>
</evidence>
<reference evidence="14 15" key="1">
    <citation type="submission" date="2020-10" db="EMBL/GenBank/DDBJ databases">
        <title>The Coptis chinensis genome and diversification of protoberbering-type alkaloids.</title>
        <authorList>
            <person name="Wang B."/>
            <person name="Shu S."/>
            <person name="Song C."/>
            <person name="Liu Y."/>
        </authorList>
    </citation>
    <scope>NUCLEOTIDE SEQUENCE [LARGE SCALE GENOMIC DNA]</scope>
    <source>
        <strain evidence="14">HL-2020</strain>
        <tissue evidence="14">Leaf</tissue>
    </source>
</reference>
<keyword evidence="11" id="KW-0812">Transmembrane</keyword>
<dbReference type="Gene3D" id="3.30.40.10">
    <property type="entry name" value="Zinc/RING finger domain, C3HC4 (zinc finger)"/>
    <property type="match status" value="1"/>
</dbReference>
<dbReference type="OrthoDB" id="6270329at2759"/>
<organism evidence="14 15">
    <name type="scientific">Coptis chinensis</name>
    <dbReference type="NCBI Taxonomy" id="261450"/>
    <lineage>
        <taxon>Eukaryota</taxon>
        <taxon>Viridiplantae</taxon>
        <taxon>Streptophyta</taxon>
        <taxon>Embryophyta</taxon>
        <taxon>Tracheophyta</taxon>
        <taxon>Spermatophyta</taxon>
        <taxon>Magnoliopsida</taxon>
        <taxon>Ranunculales</taxon>
        <taxon>Ranunculaceae</taxon>
        <taxon>Coptidoideae</taxon>
        <taxon>Coptis</taxon>
    </lineage>
</organism>
<dbReference type="InterPro" id="IPR013083">
    <property type="entry name" value="Znf_RING/FYVE/PHD"/>
</dbReference>
<feature type="region of interest" description="Disordered" evidence="12">
    <location>
        <begin position="80"/>
        <end position="112"/>
    </location>
</feature>
<dbReference type="GO" id="GO:0061630">
    <property type="term" value="F:ubiquitin protein ligase activity"/>
    <property type="evidence" value="ECO:0007669"/>
    <property type="project" value="UniProtKB-UniRule"/>
</dbReference>
<dbReference type="CDD" id="cd16745">
    <property type="entry name" value="RING-HC_AtRMA-like"/>
    <property type="match status" value="1"/>
</dbReference>
<evidence type="ECO:0000313" key="14">
    <source>
        <dbReference type="EMBL" id="KAF9609796.1"/>
    </source>
</evidence>
<dbReference type="SUPFAM" id="SSF57850">
    <property type="entry name" value="RING/U-box"/>
    <property type="match status" value="1"/>
</dbReference>
<proteinExistence type="predicted"/>
<dbReference type="PROSITE" id="PS50089">
    <property type="entry name" value="ZF_RING_2"/>
    <property type="match status" value="1"/>
</dbReference>
<dbReference type="GO" id="GO:0008270">
    <property type="term" value="F:zinc ion binding"/>
    <property type="evidence" value="ECO:0007669"/>
    <property type="project" value="UniProtKB-KW"/>
</dbReference>
<dbReference type="GO" id="GO:0016567">
    <property type="term" value="P:protein ubiquitination"/>
    <property type="evidence" value="ECO:0007669"/>
    <property type="project" value="UniProtKB-UniPathway"/>
</dbReference>
<evidence type="ECO:0000256" key="4">
    <source>
        <dbReference type="ARBA" id="ARBA00022679"/>
    </source>
</evidence>
<evidence type="ECO:0000256" key="11">
    <source>
        <dbReference type="RuleBase" id="RU369090"/>
    </source>
</evidence>
<dbReference type="SMART" id="SM00184">
    <property type="entry name" value="RING"/>
    <property type="match status" value="1"/>
</dbReference>
<keyword evidence="5 11" id="KW-0479">Metal-binding</keyword>
<evidence type="ECO:0000256" key="8">
    <source>
        <dbReference type="ARBA" id="ARBA00022833"/>
    </source>
</evidence>
<evidence type="ECO:0000256" key="7">
    <source>
        <dbReference type="ARBA" id="ARBA00022786"/>
    </source>
</evidence>
<dbReference type="GO" id="GO:0005789">
    <property type="term" value="C:endoplasmic reticulum membrane"/>
    <property type="evidence" value="ECO:0007669"/>
    <property type="project" value="UniProtKB-SubCell"/>
</dbReference>
<keyword evidence="8 11" id="KW-0862">Zinc</keyword>
<comment type="subcellular location">
    <subcellularLocation>
        <location evidence="2">Endomembrane system</location>
    </subcellularLocation>
    <subcellularLocation>
        <location evidence="11">Endoplasmic reticulum membrane</location>
        <topology evidence="11">Single-pass type IV membrane protein</topology>
    </subcellularLocation>
</comment>
<evidence type="ECO:0000256" key="9">
    <source>
        <dbReference type="ARBA" id="ARBA00023136"/>
    </source>
</evidence>
<keyword evidence="6 10" id="KW-0863">Zinc-finger</keyword>
<dbReference type="Pfam" id="PF00097">
    <property type="entry name" value="zf-C3HC4"/>
    <property type="match status" value="1"/>
</dbReference>
<keyword evidence="4 11" id="KW-0808">Transferase</keyword>
<dbReference type="Proteomes" id="UP000631114">
    <property type="component" value="Unassembled WGS sequence"/>
</dbReference>
<evidence type="ECO:0000256" key="6">
    <source>
        <dbReference type="ARBA" id="ARBA00022771"/>
    </source>
</evidence>
<gene>
    <name evidence="14" type="ORF">IFM89_018593</name>
</gene>
<comment type="function">
    <text evidence="11">E3 ubiquitin-protein ligase.</text>
</comment>
<protein>
    <recommendedName>
        <fullName evidence="11">E3 ubiquitin-protein ligase RMA</fullName>
        <ecNumber evidence="11">2.3.2.27</ecNumber>
    </recommendedName>
    <alternativeName>
        <fullName evidence="11">Protein RING membrane-anchor</fullName>
    </alternativeName>
    <alternativeName>
        <fullName evidence="11">RING-type E3 ubiquitin transferase RMA</fullName>
    </alternativeName>
</protein>
<accession>A0A835I1Y3</accession>
<dbReference type="InterPro" id="IPR001841">
    <property type="entry name" value="Znf_RING"/>
</dbReference>
<dbReference type="AlphaFoldDB" id="A0A835I1Y3"/>
<keyword evidence="11" id="KW-1133">Transmembrane helix</keyword>
<keyword evidence="7 11" id="KW-0833">Ubl conjugation pathway</keyword>
<feature type="domain" description="RING-type" evidence="13">
    <location>
        <begin position="26"/>
        <end position="67"/>
    </location>
</feature>
<feature type="transmembrane region" description="Helical" evidence="11">
    <location>
        <begin position="200"/>
        <end position="217"/>
    </location>
</feature>
<comment type="catalytic activity">
    <reaction evidence="1 11">
        <text>S-ubiquitinyl-[E2 ubiquitin-conjugating enzyme]-L-cysteine + [acceptor protein]-L-lysine = [E2 ubiquitin-conjugating enzyme]-L-cysteine + N(6)-ubiquitinyl-[acceptor protein]-L-lysine.</text>
        <dbReference type="EC" id="2.3.2.27"/>
    </reaction>
</comment>